<protein>
    <submittedName>
        <fullName evidence="1">Uncharacterized protein</fullName>
    </submittedName>
</protein>
<sequence length="129" mass="14576">MPWQTENRLNRGNICVRTSSWCFEQGATELARQYFIAADKTLCIVDADAFGSEVHLLRYLAFIRDFKPDLLVMIAGAIALHFPDANNNGCSVTADAPITCWRETLDALNFMGPNIDNIIAFLTNRRFCR</sequence>
<evidence type="ECO:0000313" key="2">
    <source>
        <dbReference type="EMBL" id="SQA97918.1"/>
    </source>
</evidence>
<organism evidence="1 3">
    <name type="scientific">Cedecea neteri</name>
    <dbReference type="NCBI Taxonomy" id="158822"/>
    <lineage>
        <taxon>Bacteria</taxon>
        <taxon>Pseudomonadati</taxon>
        <taxon>Pseudomonadota</taxon>
        <taxon>Gammaproteobacteria</taxon>
        <taxon>Enterobacterales</taxon>
        <taxon>Enterobacteriaceae</taxon>
        <taxon>Cedecea</taxon>
    </lineage>
</organism>
<evidence type="ECO:0000313" key="3">
    <source>
        <dbReference type="Proteomes" id="UP000217979"/>
    </source>
</evidence>
<dbReference type="AlphaFoldDB" id="A0A291E3J2"/>
<dbReference type="EMBL" id="UAVU01000003">
    <property type="protein sequence ID" value="SQA97918.1"/>
    <property type="molecule type" value="Genomic_DNA"/>
</dbReference>
<dbReference type="EMBL" id="CP023525">
    <property type="protein sequence ID" value="ATF94492.1"/>
    <property type="molecule type" value="Genomic_DNA"/>
</dbReference>
<name>A0A291E3J2_9ENTR</name>
<proteinExistence type="predicted"/>
<reference evidence="2 4" key="2">
    <citation type="submission" date="2018-06" db="EMBL/GenBank/DDBJ databases">
        <authorList>
            <consortium name="Pathogen Informatics"/>
            <person name="Doyle S."/>
        </authorList>
    </citation>
    <scope>NUCLEOTIDE SEQUENCE [LARGE SCALE GENOMIC DNA]</scope>
    <source>
        <strain evidence="2 4">NCTC12120</strain>
    </source>
</reference>
<dbReference type="RefSeq" id="WP_061274658.1">
    <property type="nucleotide sequence ID" value="NZ_CP023525.1"/>
</dbReference>
<gene>
    <name evidence="1" type="ORF">CO704_21535</name>
    <name evidence="2" type="ORF">NCTC12120_01766</name>
</gene>
<evidence type="ECO:0000313" key="1">
    <source>
        <dbReference type="EMBL" id="ATF94492.1"/>
    </source>
</evidence>
<evidence type="ECO:0000313" key="4">
    <source>
        <dbReference type="Proteomes" id="UP000251197"/>
    </source>
</evidence>
<reference evidence="1 3" key="1">
    <citation type="submission" date="2017-09" db="EMBL/GenBank/DDBJ databases">
        <title>FDA dAtabase for Regulatory Grade micrObial Sequences (FDA-ARGOS): Supporting development and validation of Infectious Disease Dx tests.</title>
        <authorList>
            <person name="Minogue T."/>
            <person name="Wolcott M."/>
            <person name="Wasieloski L."/>
            <person name="Aguilar W."/>
            <person name="Moore D."/>
            <person name="Tallon L."/>
            <person name="Sadzewicz L."/>
            <person name="Ott S."/>
            <person name="Zhao X."/>
            <person name="Nagaraj S."/>
            <person name="Vavikolanu K."/>
            <person name="Aluvathingal J."/>
            <person name="Nadendla S."/>
            <person name="Sichtig H."/>
        </authorList>
    </citation>
    <scope>NUCLEOTIDE SEQUENCE [LARGE SCALE GENOMIC DNA]</scope>
    <source>
        <strain evidence="1 3">FDAARGOS_392</strain>
    </source>
</reference>
<dbReference type="Proteomes" id="UP000217979">
    <property type="component" value="Chromosome"/>
</dbReference>
<accession>A0A291E3J2</accession>
<dbReference type="Proteomes" id="UP000251197">
    <property type="component" value="Unassembled WGS sequence"/>
</dbReference>